<evidence type="ECO:0000313" key="9">
    <source>
        <dbReference type="EMBL" id="KAF5834568.1"/>
    </source>
</evidence>
<feature type="compositionally biased region" description="Basic and acidic residues" evidence="6">
    <location>
        <begin position="267"/>
        <end position="278"/>
    </location>
</feature>
<name>A0ABQ7GIX9_DUNSA</name>
<reference evidence="9" key="1">
    <citation type="submission" date="2017-08" db="EMBL/GenBank/DDBJ databases">
        <authorList>
            <person name="Polle J.E."/>
            <person name="Barry K."/>
            <person name="Cushman J."/>
            <person name="Schmutz J."/>
            <person name="Tran D."/>
            <person name="Hathwaick L.T."/>
            <person name="Yim W.C."/>
            <person name="Jenkins J."/>
            <person name="Mckie-Krisberg Z.M."/>
            <person name="Prochnik S."/>
            <person name="Lindquist E."/>
            <person name="Dockter R.B."/>
            <person name="Adam C."/>
            <person name="Molina H."/>
            <person name="Bunkerborg J."/>
            <person name="Jin E."/>
            <person name="Buchheim M."/>
            <person name="Magnuson J."/>
        </authorList>
    </citation>
    <scope>NUCLEOTIDE SEQUENCE</scope>
    <source>
        <strain evidence="9">CCAP 19/18</strain>
    </source>
</reference>
<evidence type="ECO:0000256" key="4">
    <source>
        <dbReference type="ARBA" id="ARBA00022989"/>
    </source>
</evidence>
<dbReference type="InterPro" id="IPR035952">
    <property type="entry name" value="Rhomboid-like_sf"/>
</dbReference>
<evidence type="ECO:0000256" key="7">
    <source>
        <dbReference type="SAM" id="Phobius"/>
    </source>
</evidence>
<proteinExistence type="inferred from homology"/>
<dbReference type="InterPro" id="IPR022764">
    <property type="entry name" value="Peptidase_S54_rhomboid_dom"/>
</dbReference>
<dbReference type="PANTHER" id="PTHR43731">
    <property type="entry name" value="RHOMBOID PROTEASE"/>
    <property type="match status" value="1"/>
</dbReference>
<evidence type="ECO:0000256" key="6">
    <source>
        <dbReference type="SAM" id="MobiDB-lite"/>
    </source>
</evidence>
<keyword evidence="3 7" id="KW-0812">Transmembrane</keyword>
<dbReference type="Gene3D" id="1.20.1540.10">
    <property type="entry name" value="Rhomboid-like"/>
    <property type="match status" value="1"/>
</dbReference>
<dbReference type="PANTHER" id="PTHR43731:SF26">
    <property type="entry name" value="RHOMBOID-LIKE PROTEIN 10, CHLOROPLASTIC"/>
    <property type="match status" value="1"/>
</dbReference>
<dbReference type="EMBL" id="MU069749">
    <property type="protein sequence ID" value="KAF5834568.1"/>
    <property type="molecule type" value="Genomic_DNA"/>
</dbReference>
<feature type="region of interest" description="Disordered" evidence="6">
    <location>
        <begin position="224"/>
        <end position="278"/>
    </location>
</feature>
<evidence type="ECO:0000256" key="2">
    <source>
        <dbReference type="ARBA" id="ARBA00009045"/>
    </source>
</evidence>
<feature type="transmembrane region" description="Helical" evidence="7">
    <location>
        <begin position="173"/>
        <end position="194"/>
    </location>
</feature>
<keyword evidence="10" id="KW-1185">Reference proteome</keyword>
<comment type="subcellular location">
    <subcellularLocation>
        <location evidence="1">Membrane</location>
        <topology evidence="1">Multi-pass membrane protein</topology>
    </subcellularLocation>
</comment>
<dbReference type="SUPFAM" id="SSF144091">
    <property type="entry name" value="Rhomboid-like"/>
    <property type="match status" value="1"/>
</dbReference>
<keyword evidence="5 7" id="KW-0472">Membrane</keyword>
<dbReference type="InterPro" id="IPR050925">
    <property type="entry name" value="Rhomboid_protease_S54"/>
</dbReference>
<keyword evidence="4 7" id="KW-1133">Transmembrane helix</keyword>
<gene>
    <name evidence="9" type="ORF">DUNSADRAFT_8735</name>
</gene>
<feature type="transmembrane region" description="Helical" evidence="7">
    <location>
        <begin position="95"/>
        <end position="112"/>
    </location>
</feature>
<evidence type="ECO:0000259" key="8">
    <source>
        <dbReference type="Pfam" id="PF01694"/>
    </source>
</evidence>
<evidence type="ECO:0000256" key="3">
    <source>
        <dbReference type="ARBA" id="ARBA00022692"/>
    </source>
</evidence>
<organism evidence="9 10">
    <name type="scientific">Dunaliella salina</name>
    <name type="common">Green alga</name>
    <name type="synonym">Protococcus salinus</name>
    <dbReference type="NCBI Taxonomy" id="3046"/>
    <lineage>
        <taxon>Eukaryota</taxon>
        <taxon>Viridiplantae</taxon>
        <taxon>Chlorophyta</taxon>
        <taxon>core chlorophytes</taxon>
        <taxon>Chlorophyceae</taxon>
        <taxon>CS clade</taxon>
        <taxon>Chlamydomonadales</taxon>
        <taxon>Dunaliellaceae</taxon>
        <taxon>Dunaliella</taxon>
    </lineage>
</organism>
<feature type="compositionally biased region" description="Basic and acidic residues" evidence="6">
    <location>
        <begin position="225"/>
        <end position="259"/>
    </location>
</feature>
<dbReference type="Proteomes" id="UP000815325">
    <property type="component" value="Unassembled WGS sequence"/>
</dbReference>
<accession>A0ABQ7GIX9</accession>
<sequence>MHLVGQANGLGTVPATQPLAHLANGAHMRYLHALPLTLHTSAFAQVNVLILGGQWWRLLTANFLHSSFLHLAINCHALSIIGPHVEMIAGSKRTAVVYVAAGITGSLASFVMTPAPSVGASGALFGLGAALALFYWRHKHLLKGYSDKVLRSLGITLAINLGYSLLVRNIDNWGHVGGMLGGAAVSVILGPRYVRGESPSGSWIADRPPLKILAFPERQVSVRQEMTEKEKKHLESKKYGNKDDSNRADGEEGEGEGRQRGRKRSRKGGEVEAAEDRT</sequence>
<feature type="domain" description="Peptidase S54 rhomboid" evidence="8">
    <location>
        <begin position="53"/>
        <end position="191"/>
    </location>
</feature>
<dbReference type="Pfam" id="PF01694">
    <property type="entry name" value="Rhomboid"/>
    <property type="match status" value="1"/>
</dbReference>
<evidence type="ECO:0000313" key="10">
    <source>
        <dbReference type="Proteomes" id="UP000815325"/>
    </source>
</evidence>
<protein>
    <recommendedName>
        <fullName evidence="8">Peptidase S54 rhomboid domain-containing protein</fullName>
    </recommendedName>
</protein>
<evidence type="ECO:0000256" key="5">
    <source>
        <dbReference type="ARBA" id="ARBA00023136"/>
    </source>
</evidence>
<feature type="transmembrane region" description="Helical" evidence="7">
    <location>
        <begin position="118"/>
        <end position="137"/>
    </location>
</feature>
<evidence type="ECO:0000256" key="1">
    <source>
        <dbReference type="ARBA" id="ARBA00004141"/>
    </source>
</evidence>
<feature type="transmembrane region" description="Helical" evidence="7">
    <location>
        <begin position="149"/>
        <end position="167"/>
    </location>
</feature>
<comment type="caution">
    <text evidence="9">The sequence shown here is derived from an EMBL/GenBank/DDBJ whole genome shotgun (WGS) entry which is preliminary data.</text>
</comment>
<comment type="similarity">
    <text evidence="2">Belongs to the peptidase S54 family.</text>
</comment>